<keyword evidence="2" id="KW-1185">Reference proteome</keyword>
<protein>
    <submittedName>
        <fullName evidence="1">Uncharacterized protein</fullName>
    </submittedName>
</protein>
<comment type="caution">
    <text evidence="1">The sequence shown here is derived from an EMBL/GenBank/DDBJ whole genome shotgun (WGS) entry which is preliminary data.</text>
</comment>
<sequence length="199" mass="22499">MNTLLKKKKKILRVLNSAFSLKENQSGNKAAVVNGKQGCLQDLRATFSVDGLELRSLFSLCLPGENNLLDIWPQSSDHNQTTVVDENLIGISSMKIPSMDAISYVSGTDKDLFVPEDEAGSDISKKAEEVHRRHIMFRAFTALKAFTERKGEKRALRLTADLFARNQVRFLKRISNELWMFCLSLLGFDFPEFSTLRLP</sequence>
<dbReference type="AlphaFoldDB" id="A0A8S9Z3P8"/>
<evidence type="ECO:0000313" key="1">
    <source>
        <dbReference type="EMBL" id="KAF7257737.1"/>
    </source>
</evidence>
<proteinExistence type="predicted"/>
<reference evidence="1" key="1">
    <citation type="submission" date="2019-07" db="EMBL/GenBank/DDBJ databases">
        <title>Annotation for the trematode Paragonimus miyazaki's.</title>
        <authorList>
            <person name="Choi Y.-J."/>
        </authorList>
    </citation>
    <scope>NUCLEOTIDE SEQUENCE</scope>
    <source>
        <strain evidence="1">Japan</strain>
    </source>
</reference>
<gene>
    <name evidence="1" type="ORF">EG68_06795</name>
</gene>
<name>A0A8S9Z3P8_9TREM</name>
<dbReference type="Proteomes" id="UP000822476">
    <property type="component" value="Unassembled WGS sequence"/>
</dbReference>
<dbReference type="EMBL" id="JTDE01002180">
    <property type="protein sequence ID" value="KAF7257737.1"/>
    <property type="molecule type" value="Genomic_DNA"/>
</dbReference>
<evidence type="ECO:0000313" key="2">
    <source>
        <dbReference type="Proteomes" id="UP000822476"/>
    </source>
</evidence>
<accession>A0A8S9Z3P8</accession>
<organism evidence="1 2">
    <name type="scientific">Paragonimus skrjabini miyazakii</name>
    <dbReference type="NCBI Taxonomy" id="59628"/>
    <lineage>
        <taxon>Eukaryota</taxon>
        <taxon>Metazoa</taxon>
        <taxon>Spiralia</taxon>
        <taxon>Lophotrochozoa</taxon>
        <taxon>Platyhelminthes</taxon>
        <taxon>Trematoda</taxon>
        <taxon>Digenea</taxon>
        <taxon>Plagiorchiida</taxon>
        <taxon>Troglotremata</taxon>
        <taxon>Troglotrematidae</taxon>
        <taxon>Paragonimus</taxon>
    </lineage>
</organism>